<proteinExistence type="predicted"/>
<reference evidence="1 2" key="1">
    <citation type="journal article" date="2016" name="Genome Announc.">
        <title>Draft Genome Sequence of the Thermotolerant Cyanobacterium Desertifilum sp. IPPAS B-1220.</title>
        <authorList>
            <person name="Mironov K.S."/>
            <person name="Sinetova M.A."/>
            <person name="Bolatkhan K."/>
            <person name="Zayadan B.K."/>
            <person name="Ustinova V.V."/>
            <person name="Kupriyanova E.V."/>
            <person name="Skrypnik A.N."/>
            <person name="Gogoleva N.E."/>
            <person name="Gogolev Y.V."/>
            <person name="Los D.A."/>
        </authorList>
    </citation>
    <scope>NUCLEOTIDE SEQUENCE [LARGE SCALE GENOMIC DNA]</scope>
    <source>
        <strain evidence="1 2">IPPAS B-1220</strain>
    </source>
</reference>
<keyword evidence="2" id="KW-1185">Reference proteome</keyword>
<dbReference type="Proteomes" id="UP000095472">
    <property type="component" value="Chromosome"/>
</dbReference>
<dbReference type="EMBL" id="CP182909">
    <property type="protein sequence ID" value="XPM65153.1"/>
    <property type="molecule type" value="Genomic_DNA"/>
</dbReference>
<organism evidence="1 2">
    <name type="scientific">Desertifilum tharense IPPAS B-1220</name>
    <dbReference type="NCBI Taxonomy" id="1781255"/>
    <lineage>
        <taxon>Bacteria</taxon>
        <taxon>Bacillati</taxon>
        <taxon>Cyanobacteriota</taxon>
        <taxon>Cyanophyceae</taxon>
        <taxon>Desertifilales</taxon>
        <taxon>Desertifilaceae</taxon>
        <taxon>Desertifilum</taxon>
    </lineage>
</organism>
<protein>
    <submittedName>
        <fullName evidence="1">Uncharacterized protein</fullName>
    </submittedName>
</protein>
<name>A0ACD5GW03_9CYAN</name>
<sequence>MSGNGSRLYSELVRQVTSQHEVYHKHPLSGKMYRKRHLSERTEPLKHFAVGLFGVNNSAHTQQRRLVMPAFHKQRIESYRDDIVTITHAVLEQLPVGEVCDIAGVMRLLTMRVVQSDAVWLRYWRKQCRKTLAGKLRDDGKTVDGVIAFRYPWIALSSLSQFNFAT</sequence>
<accession>A0ACD5GW03</accession>
<gene>
    <name evidence="1" type="ORF">BH720_004920</name>
</gene>
<evidence type="ECO:0000313" key="2">
    <source>
        <dbReference type="Proteomes" id="UP000095472"/>
    </source>
</evidence>
<evidence type="ECO:0000313" key="1">
    <source>
        <dbReference type="EMBL" id="XPM65153.1"/>
    </source>
</evidence>